<dbReference type="Proteomes" id="UP000324222">
    <property type="component" value="Unassembled WGS sequence"/>
</dbReference>
<evidence type="ECO:0000313" key="2">
    <source>
        <dbReference type="Proteomes" id="UP000324222"/>
    </source>
</evidence>
<keyword evidence="2" id="KW-1185">Reference proteome</keyword>
<proteinExistence type="predicted"/>
<evidence type="ECO:0000313" key="1">
    <source>
        <dbReference type="EMBL" id="MPC66959.1"/>
    </source>
</evidence>
<organism evidence="1 2">
    <name type="scientific">Portunus trituberculatus</name>
    <name type="common">Swimming crab</name>
    <name type="synonym">Neptunus trituberculatus</name>
    <dbReference type="NCBI Taxonomy" id="210409"/>
    <lineage>
        <taxon>Eukaryota</taxon>
        <taxon>Metazoa</taxon>
        <taxon>Ecdysozoa</taxon>
        <taxon>Arthropoda</taxon>
        <taxon>Crustacea</taxon>
        <taxon>Multicrustacea</taxon>
        <taxon>Malacostraca</taxon>
        <taxon>Eumalacostraca</taxon>
        <taxon>Eucarida</taxon>
        <taxon>Decapoda</taxon>
        <taxon>Pleocyemata</taxon>
        <taxon>Brachyura</taxon>
        <taxon>Eubrachyura</taxon>
        <taxon>Portunoidea</taxon>
        <taxon>Portunidae</taxon>
        <taxon>Portuninae</taxon>
        <taxon>Portunus</taxon>
    </lineage>
</organism>
<accession>A0A5B7HAU0</accession>
<dbReference type="EMBL" id="VSRR010025562">
    <property type="protein sequence ID" value="MPC66959.1"/>
    <property type="molecule type" value="Genomic_DNA"/>
</dbReference>
<protein>
    <submittedName>
        <fullName evidence="1">Uncharacterized protein</fullName>
    </submittedName>
</protein>
<reference evidence="1 2" key="1">
    <citation type="submission" date="2019-05" db="EMBL/GenBank/DDBJ databases">
        <title>Another draft genome of Portunus trituberculatus and its Hox gene families provides insights of decapod evolution.</title>
        <authorList>
            <person name="Jeong J.-H."/>
            <person name="Song I."/>
            <person name="Kim S."/>
            <person name="Choi T."/>
            <person name="Kim D."/>
            <person name="Ryu S."/>
            <person name="Kim W."/>
        </authorList>
    </citation>
    <scope>NUCLEOTIDE SEQUENCE [LARGE SCALE GENOMIC DNA]</scope>
    <source>
        <tissue evidence="1">Muscle</tissue>
    </source>
</reference>
<gene>
    <name evidence="1" type="ORF">E2C01_061118</name>
</gene>
<sequence>MLGNLKWEDCKKRVTV</sequence>
<comment type="caution">
    <text evidence="1">The sequence shown here is derived from an EMBL/GenBank/DDBJ whole genome shotgun (WGS) entry which is preliminary data.</text>
</comment>
<dbReference type="AlphaFoldDB" id="A0A5B7HAU0"/>
<name>A0A5B7HAU0_PORTR</name>